<dbReference type="Gene3D" id="2.30.40.10">
    <property type="entry name" value="Urease, subunit C, domain 1"/>
    <property type="match status" value="1"/>
</dbReference>
<feature type="binding site" evidence="7">
    <location>
        <position position="156"/>
    </location>
    <ligand>
        <name>substrate</name>
    </ligand>
</feature>
<dbReference type="EMBL" id="SJKB01000019">
    <property type="protein sequence ID" value="TCC54444.1"/>
    <property type="molecule type" value="Genomic_DNA"/>
</dbReference>
<sequence>MITLANARICTPTLIQGWLQMHDGHITALGPGQRPPSADQPPVRPARGAGSAGATSGEVVVDAGGRWVLPGFIDTHCHGGGGAALYSGNPDDVIQVARSHLQQGTTTLIASVATMRLDRMLAAATATADAVASNQAPNIRGIHFEGPFLSPNRRGAQTESALLTPDEQVFTDLIDAANGLTVSMTIAPELPGAVDLIHRHHDQLTFAVGHTDDDGSHTRQAFDAGARAATHLFNAMPTMTHRHPGPVGVALLDDRVACELIADGTHLSPEALTVATRTAGPDRSILVTDAMAATGLGDGDYSYADRHVTVHHGIAKLRDTDTLAGSVHFLSDALANVVRLLHLTPPQAAPLVSTNAARHYGWHDRGTIAIGQSADLVLLSEDLTVQSVYLAGKPIDR</sequence>
<dbReference type="SUPFAM" id="SSF51338">
    <property type="entry name" value="Composite domain of metallo-dependent hydrolases"/>
    <property type="match status" value="1"/>
</dbReference>
<dbReference type="EC" id="3.5.1.25" evidence="11"/>
<dbReference type="GO" id="GO:0046872">
    <property type="term" value="F:metal ion binding"/>
    <property type="evidence" value="ECO:0007669"/>
    <property type="project" value="UniProtKB-KW"/>
</dbReference>
<evidence type="ECO:0000256" key="7">
    <source>
        <dbReference type="PIRSR" id="PIRSR038994-2"/>
    </source>
</evidence>
<feature type="binding site" evidence="7">
    <location>
        <begin position="234"/>
        <end position="235"/>
    </location>
    <ligand>
        <name>substrate</name>
    </ligand>
</feature>
<accession>A0A4R0K6H6</accession>
<feature type="binding site" evidence="8">
    <location>
        <position position="210"/>
    </location>
    <ligand>
        <name>Zn(2+)</name>
        <dbReference type="ChEBI" id="CHEBI:29105"/>
    </ligand>
</feature>
<evidence type="ECO:0000256" key="6">
    <source>
        <dbReference type="PIRSR" id="PIRSR038994-1"/>
    </source>
</evidence>
<dbReference type="AlphaFoldDB" id="A0A4R0K6H6"/>
<dbReference type="InterPro" id="IPR011059">
    <property type="entry name" value="Metal-dep_hydrolase_composite"/>
</dbReference>
<comment type="similarity">
    <text evidence="1 5">Belongs to the metallo-dependent hydrolases superfamily. NagA family.</text>
</comment>
<evidence type="ECO:0000313" key="11">
    <source>
        <dbReference type="EMBL" id="TCC54444.1"/>
    </source>
</evidence>
<evidence type="ECO:0000256" key="5">
    <source>
        <dbReference type="PIRNR" id="PIRNR038994"/>
    </source>
</evidence>
<dbReference type="PANTHER" id="PTHR11113">
    <property type="entry name" value="N-ACETYLGLUCOSAMINE-6-PHOSPHATE DEACETYLASE"/>
    <property type="match status" value="1"/>
</dbReference>
<dbReference type="Pfam" id="PF01979">
    <property type="entry name" value="Amidohydro_1"/>
    <property type="match status" value="1"/>
</dbReference>
<keyword evidence="12" id="KW-1185">Reference proteome</keyword>
<name>A0A4R0K6H6_9ACTN</name>
<feature type="binding site" evidence="8">
    <location>
        <position position="231"/>
    </location>
    <ligand>
        <name>Zn(2+)</name>
        <dbReference type="ChEBI" id="CHEBI:29105"/>
    </ligand>
</feature>
<feature type="binding site" evidence="8">
    <location>
        <position position="145"/>
    </location>
    <ligand>
        <name>Zn(2+)</name>
        <dbReference type="ChEBI" id="CHEBI:29105"/>
    </ligand>
</feature>
<evidence type="ECO:0000256" key="9">
    <source>
        <dbReference type="SAM" id="MobiDB-lite"/>
    </source>
</evidence>
<feature type="binding site" evidence="7">
    <location>
        <begin position="323"/>
        <end position="325"/>
    </location>
    <ligand>
        <name>substrate</name>
    </ligand>
</feature>
<feature type="region of interest" description="Disordered" evidence="9">
    <location>
        <begin position="26"/>
        <end position="56"/>
    </location>
</feature>
<feature type="binding site" evidence="7">
    <location>
        <position position="242"/>
    </location>
    <ligand>
        <name>substrate</name>
    </ligand>
</feature>
<dbReference type="Gene3D" id="3.20.20.140">
    <property type="entry name" value="Metal-dependent hydrolases"/>
    <property type="match status" value="1"/>
</dbReference>
<dbReference type="Proteomes" id="UP000291144">
    <property type="component" value="Unassembled WGS sequence"/>
</dbReference>
<feature type="compositionally biased region" description="Low complexity" evidence="9">
    <location>
        <begin position="45"/>
        <end position="56"/>
    </location>
</feature>
<dbReference type="PIRSF" id="PIRSF038994">
    <property type="entry name" value="NagA"/>
    <property type="match status" value="1"/>
</dbReference>
<protein>
    <submittedName>
        <fullName evidence="11">N-acetylglucosamine-6-phosphate deacetylase</fullName>
        <ecNumber evidence="11">3.5.1.25</ecNumber>
    </submittedName>
</protein>
<dbReference type="InterPro" id="IPR003764">
    <property type="entry name" value="GlcNAc_6-P_deAcase"/>
</dbReference>
<evidence type="ECO:0000313" key="12">
    <source>
        <dbReference type="Proteomes" id="UP000291144"/>
    </source>
</evidence>
<evidence type="ECO:0000256" key="2">
    <source>
        <dbReference type="ARBA" id="ARBA00022723"/>
    </source>
</evidence>
<gene>
    <name evidence="11" type="primary">nagA</name>
    <name evidence="11" type="ORF">E0H73_39045</name>
</gene>
<keyword evidence="4 5" id="KW-0119">Carbohydrate metabolism</keyword>
<reference evidence="11 12" key="1">
    <citation type="submission" date="2019-02" db="EMBL/GenBank/DDBJ databases">
        <title>Kribbella capetownensis sp. nov. and Kribbella speibonae sp. nov., isolated from soil.</title>
        <authorList>
            <person name="Curtis S.M."/>
            <person name="Norton I."/>
            <person name="Everest G.J."/>
            <person name="Meyers P.R."/>
        </authorList>
    </citation>
    <scope>NUCLEOTIDE SEQUENCE [LARGE SCALE GENOMIC DNA]</scope>
    <source>
        <strain evidence="11 12">NRRL B-24813</strain>
    </source>
</reference>
<dbReference type="InterPro" id="IPR032466">
    <property type="entry name" value="Metal_Hydrolase"/>
</dbReference>
<dbReference type="PANTHER" id="PTHR11113:SF14">
    <property type="entry name" value="N-ACETYLGLUCOSAMINE-6-PHOSPHATE DEACETYLASE"/>
    <property type="match status" value="1"/>
</dbReference>
<dbReference type="GO" id="GO:0008448">
    <property type="term" value="F:N-acetylglucosamine-6-phosphate deacetylase activity"/>
    <property type="evidence" value="ECO:0007669"/>
    <property type="project" value="UniProtKB-EC"/>
</dbReference>
<organism evidence="11 12">
    <name type="scientific">Kribbella pittospori</name>
    <dbReference type="NCBI Taxonomy" id="722689"/>
    <lineage>
        <taxon>Bacteria</taxon>
        <taxon>Bacillati</taxon>
        <taxon>Actinomycetota</taxon>
        <taxon>Actinomycetes</taxon>
        <taxon>Propionibacteriales</taxon>
        <taxon>Kribbellaceae</taxon>
        <taxon>Kribbella</taxon>
    </lineage>
</organism>
<dbReference type="NCBIfam" id="TIGR00221">
    <property type="entry name" value="nagA"/>
    <property type="match status" value="1"/>
</dbReference>
<feature type="binding site" evidence="7">
    <location>
        <position position="266"/>
    </location>
    <ligand>
        <name>substrate</name>
    </ligand>
</feature>
<dbReference type="OrthoDB" id="9776488at2"/>
<dbReference type="SUPFAM" id="SSF51556">
    <property type="entry name" value="Metallo-dependent hydrolases"/>
    <property type="match status" value="1"/>
</dbReference>
<dbReference type="InterPro" id="IPR006680">
    <property type="entry name" value="Amidohydro-rel"/>
</dbReference>
<evidence type="ECO:0000256" key="1">
    <source>
        <dbReference type="ARBA" id="ARBA00010716"/>
    </source>
</evidence>
<comment type="cofactor">
    <cofactor evidence="8">
        <name>a divalent metal cation</name>
        <dbReference type="ChEBI" id="CHEBI:60240"/>
    </cofactor>
    <text evidence="8">Binds 1 divalent metal cation per subunit.</text>
</comment>
<comment type="caution">
    <text evidence="11">The sequence shown here is derived from an EMBL/GenBank/DDBJ whole genome shotgun (WGS) entry which is preliminary data.</text>
</comment>
<evidence type="ECO:0000259" key="10">
    <source>
        <dbReference type="Pfam" id="PF01979"/>
    </source>
</evidence>
<feature type="active site" description="Proton donor/acceptor" evidence="6">
    <location>
        <position position="289"/>
    </location>
</feature>
<evidence type="ECO:0000256" key="4">
    <source>
        <dbReference type="ARBA" id="ARBA00023277"/>
    </source>
</evidence>
<feature type="domain" description="Amidohydrolase-related" evidence="10">
    <location>
        <begin position="67"/>
        <end position="394"/>
    </location>
</feature>
<dbReference type="GO" id="GO:0006046">
    <property type="term" value="P:N-acetylglucosamine catabolic process"/>
    <property type="evidence" value="ECO:0007669"/>
    <property type="project" value="TreeGrafter"/>
</dbReference>
<evidence type="ECO:0000256" key="3">
    <source>
        <dbReference type="ARBA" id="ARBA00022801"/>
    </source>
</evidence>
<evidence type="ECO:0000256" key="8">
    <source>
        <dbReference type="PIRSR" id="PIRSR038994-3"/>
    </source>
</evidence>
<keyword evidence="2 8" id="KW-0479">Metal-binding</keyword>
<proteinExistence type="inferred from homology"/>
<keyword evidence="3 5" id="KW-0378">Hydrolase</keyword>